<feature type="domain" description="ABC transmembrane type-2" evidence="7">
    <location>
        <begin position="43"/>
        <end position="270"/>
    </location>
</feature>
<evidence type="ECO:0000256" key="5">
    <source>
        <dbReference type="ARBA" id="ARBA00023251"/>
    </source>
</evidence>
<dbReference type="PANTHER" id="PTHR43229:SF2">
    <property type="entry name" value="NODULATION PROTEIN J"/>
    <property type="match status" value="1"/>
</dbReference>
<protein>
    <recommendedName>
        <fullName evidence="6">Transport permease protein</fullName>
    </recommendedName>
</protein>
<evidence type="ECO:0000256" key="1">
    <source>
        <dbReference type="ARBA" id="ARBA00004141"/>
    </source>
</evidence>
<comment type="caution">
    <text evidence="6">Lacks conserved residue(s) required for the propagation of feature annotation.</text>
</comment>
<evidence type="ECO:0000256" key="6">
    <source>
        <dbReference type="RuleBase" id="RU361157"/>
    </source>
</evidence>
<comment type="similarity">
    <text evidence="6">Belongs to the ABC-2 integral membrane protein family.</text>
</comment>
<evidence type="ECO:0000256" key="2">
    <source>
        <dbReference type="ARBA" id="ARBA00022692"/>
    </source>
</evidence>
<dbReference type="InterPro" id="IPR013525">
    <property type="entry name" value="ABC2_TM"/>
</dbReference>
<keyword evidence="3 6" id="KW-1133">Transmembrane helix</keyword>
<dbReference type="InterPro" id="IPR051784">
    <property type="entry name" value="Nod_factor_ABC_transporter"/>
</dbReference>
<dbReference type="Proteomes" id="UP001180551">
    <property type="component" value="Unassembled WGS sequence"/>
</dbReference>
<name>A0ABU2T4P6_9ACTN</name>
<dbReference type="InterPro" id="IPR000412">
    <property type="entry name" value="ABC_2_transport"/>
</dbReference>
<sequence>MSSPTIAQGAATRTAQGRGVRPLVRHSLALSRRNLRKAAASPGQIIDATLMPVTLSLVFIYGFGGAIAGDSAQYRQYLMPGIMALTLTTTCRTSGIALNMDFASGVMDRYRSMPVARSAVLIGRILADAVRVLAGLLMVLAFGFLIGFRVHTSVAATVAAVGVLLLYGVALCLLQAFIGLAARGMETVQSVSTLAMVPLQFGSSIFVAPDTMPSWLRVFVENNPMTMVVDAARNLLVGGPVAHSATMAVAWSVGFIALFTPLCVAKYRTRT</sequence>
<comment type="subcellular location">
    <subcellularLocation>
        <location evidence="6">Cell membrane</location>
        <topology evidence="6">Multi-pass membrane protein</topology>
    </subcellularLocation>
    <subcellularLocation>
        <location evidence="1">Membrane</location>
        <topology evidence="1">Multi-pass membrane protein</topology>
    </subcellularLocation>
</comment>
<evidence type="ECO:0000259" key="7">
    <source>
        <dbReference type="PROSITE" id="PS51012"/>
    </source>
</evidence>
<gene>
    <name evidence="8" type="ORF">RM550_09425</name>
</gene>
<evidence type="ECO:0000256" key="3">
    <source>
        <dbReference type="ARBA" id="ARBA00022989"/>
    </source>
</evidence>
<evidence type="ECO:0000256" key="4">
    <source>
        <dbReference type="ARBA" id="ARBA00023136"/>
    </source>
</evidence>
<proteinExistence type="inferred from homology"/>
<dbReference type="InterPro" id="IPR047817">
    <property type="entry name" value="ABC2_TM_bact-type"/>
</dbReference>
<evidence type="ECO:0000313" key="8">
    <source>
        <dbReference type="EMBL" id="MDT0455958.1"/>
    </source>
</evidence>
<dbReference type="PROSITE" id="PS51012">
    <property type="entry name" value="ABC_TM2"/>
    <property type="match status" value="1"/>
</dbReference>
<dbReference type="PANTHER" id="PTHR43229">
    <property type="entry name" value="NODULATION PROTEIN J"/>
    <property type="match status" value="1"/>
</dbReference>
<feature type="transmembrane region" description="Helical" evidence="6">
    <location>
        <begin position="45"/>
        <end position="69"/>
    </location>
</feature>
<reference evidence="8" key="1">
    <citation type="submission" date="2024-05" db="EMBL/GenBank/DDBJ databases">
        <title>30 novel species of actinomycetes from the DSMZ collection.</title>
        <authorList>
            <person name="Nouioui I."/>
        </authorList>
    </citation>
    <scope>NUCLEOTIDE SEQUENCE</scope>
    <source>
        <strain evidence="8">DSM 41527</strain>
    </source>
</reference>
<organism evidence="8 9">
    <name type="scientific">Streptomyces mooreae</name>
    <dbReference type="NCBI Taxonomy" id="3075523"/>
    <lineage>
        <taxon>Bacteria</taxon>
        <taxon>Bacillati</taxon>
        <taxon>Actinomycetota</taxon>
        <taxon>Actinomycetes</taxon>
        <taxon>Kitasatosporales</taxon>
        <taxon>Streptomycetaceae</taxon>
        <taxon>Streptomyces</taxon>
    </lineage>
</organism>
<keyword evidence="6" id="KW-1003">Cell membrane</keyword>
<feature type="transmembrane region" description="Helical" evidence="6">
    <location>
        <begin position="245"/>
        <end position="265"/>
    </location>
</feature>
<feature type="transmembrane region" description="Helical" evidence="6">
    <location>
        <begin position="190"/>
        <end position="208"/>
    </location>
</feature>
<keyword evidence="2 6" id="KW-0812">Transmembrane</keyword>
<dbReference type="EMBL" id="JAVRFE010000009">
    <property type="protein sequence ID" value="MDT0455958.1"/>
    <property type="molecule type" value="Genomic_DNA"/>
</dbReference>
<dbReference type="Pfam" id="PF01061">
    <property type="entry name" value="ABC2_membrane"/>
    <property type="match status" value="1"/>
</dbReference>
<keyword evidence="4 6" id="KW-0472">Membrane</keyword>
<accession>A0ABU2T4P6</accession>
<evidence type="ECO:0000313" key="9">
    <source>
        <dbReference type="Proteomes" id="UP001180551"/>
    </source>
</evidence>
<feature type="transmembrane region" description="Helical" evidence="6">
    <location>
        <begin position="154"/>
        <end position="178"/>
    </location>
</feature>
<keyword evidence="9" id="KW-1185">Reference proteome</keyword>
<dbReference type="RefSeq" id="WP_311623250.1">
    <property type="nucleotide sequence ID" value="NZ_JAVRFE010000009.1"/>
</dbReference>
<keyword evidence="5" id="KW-0046">Antibiotic resistance</keyword>
<dbReference type="PIRSF" id="PIRSF006648">
    <property type="entry name" value="DrrB"/>
    <property type="match status" value="1"/>
</dbReference>
<keyword evidence="6" id="KW-0813">Transport</keyword>
<comment type="caution">
    <text evidence="8">The sequence shown here is derived from an EMBL/GenBank/DDBJ whole genome shotgun (WGS) entry which is preliminary data.</text>
</comment>
<feature type="transmembrane region" description="Helical" evidence="6">
    <location>
        <begin position="121"/>
        <end position="148"/>
    </location>
</feature>